<dbReference type="InterPro" id="IPR002035">
    <property type="entry name" value="VWF_A"/>
</dbReference>
<organism evidence="4 5">
    <name type="scientific">Madurella fahalii</name>
    <dbReference type="NCBI Taxonomy" id="1157608"/>
    <lineage>
        <taxon>Eukaryota</taxon>
        <taxon>Fungi</taxon>
        <taxon>Dikarya</taxon>
        <taxon>Ascomycota</taxon>
        <taxon>Pezizomycotina</taxon>
        <taxon>Sordariomycetes</taxon>
        <taxon>Sordariomycetidae</taxon>
        <taxon>Sordariales</taxon>
        <taxon>Sordariales incertae sedis</taxon>
        <taxon>Madurella</taxon>
    </lineage>
</organism>
<gene>
    <name evidence="4" type="ORF">MFIFM68171_02151</name>
</gene>
<dbReference type="Gene3D" id="3.40.50.410">
    <property type="entry name" value="von Willebrand factor, type A domain"/>
    <property type="match status" value="1"/>
</dbReference>
<dbReference type="InterPro" id="IPR036465">
    <property type="entry name" value="vWFA_dom_sf"/>
</dbReference>
<feature type="domain" description="VIT" evidence="3">
    <location>
        <begin position="10"/>
        <end position="138"/>
    </location>
</feature>
<evidence type="ECO:0000259" key="2">
    <source>
        <dbReference type="PROSITE" id="PS50234"/>
    </source>
</evidence>
<dbReference type="SUPFAM" id="SSF53300">
    <property type="entry name" value="vWA-like"/>
    <property type="match status" value="1"/>
</dbReference>
<dbReference type="RefSeq" id="XP_070913674.1">
    <property type="nucleotide sequence ID" value="XM_071057573.1"/>
</dbReference>
<dbReference type="GeneID" id="98172896"/>
<dbReference type="SMART" id="SM00609">
    <property type="entry name" value="VIT"/>
    <property type="match status" value="1"/>
</dbReference>
<feature type="domain" description="VWFA" evidence="2">
    <location>
        <begin position="297"/>
        <end position="482"/>
    </location>
</feature>
<dbReference type="InterPro" id="IPR013694">
    <property type="entry name" value="VIT"/>
</dbReference>
<evidence type="ECO:0000259" key="3">
    <source>
        <dbReference type="PROSITE" id="PS51468"/>
    </source>
</evidence>
<dbReference type="PANTHER" id="PTHR45737">
    <property type="entry name" value="VON WILLEBRAND FACTOR A DOMAIN-CONTAINING PROTEIN 5A"/>
    <property type="match status" value="1"/>
</dbReference>
<accession>A0ABQ0G2F2</accession>
<keyword evidence="5" id="KW-1185">Reference proteome</keyword>
<evidence type="ECO:0000313" key="4">
    <source>
        <dbReference type="EMBL" id="GAB1311941.1"/>
    </source>
</evidence>
<dbReference type="PROSITE" id="PS50234">
    <property type="entry name" value="VWFA"/>
    <property type="match status" value="1"/>
</dbReference>
<evidence type="ECO:0000313" key="5">
    <source>
        <dbReference type="Proteomes" id="UP001628179"/>
    </source>
</evidence>
<dbReference type="EMBL" id="BAAFSV010000001">
    <property type="protein sequence ID" value="GAB1311941.1"/>
    <property type="molecule type" value="Genomic_DNA"/>
</dbReference>
<dbReference type="Proteomes" id="UP001628179">
    <property type="component" value="Unassembled WGS sequence"/>
</dbReference>
<dbReference type="PROSITE" id="PS51468">
    <property type="entry name" value="VIT"/>
    <property type="match status" value="1"/>
</dbReference>
<comment type="caution">
    <text evidence="4">The sequence shown here is derived from an EMBL/GenBank/DDBJ whole genome shotgun (WGS) entry which is preliminary data.</text>
</comment>
<reference evidence="4 5" key="1">
    <citation type="submission" date="2024-09" db="EMBL/GenBank/DDBJ databases">
        <title>Itraconazole resistance in Madurella fahalii resulting from another homologue of gene encoding cytochrome P450 14-alpha sterol demethylase (CYP51).</title>
        <authorList>
            <person name="Yoshioka I."/>
            <person name="Fahal A.H."/>
            <person name="Kaneko S."/>
            <person name="Yaguchi T."/>
        </authorList>
    </citation>
    <scope>NUCLEOTIDE SEQUENCE [LARGE SCALE GENOMIC DNA]</scope>
    <source>
        <strain evidence="4 5">IFM 68171</strain>
    </source>
</reference>
<dbReference type="SMART" id="SM00327">
    <property type="entry name" value="VWA"/>
    <property type="match status" value="1"/>
</dbReference>
<protein>
    <submittedName>
        <fullName evidence="4">Uncharacterized protein</fullName>
    </submittedName>
</protein>
<proteinExistence type="predicted"/>
<dbReference type="PANTHER" id="PTHR45737:SF6">
    <property type="entry name" value="VON WILLEBRAND FACTOR A DOMAIN-CONTAINING PROTEIN 5A"/>
    <property type="match status" value="1"/>
</dbReference>
<sequence length="871" mass="93122">MAFVGPAHRLQGVYCHEHWTPIGYPLLNSRYDYFVQDCSVKATLTETYQAQTNVERQVSYLFEVPPEASVIGFTAQVGNSRIKAIVDEKNQANEKYQQAVRAGDQAWKLDKINDEVLQLSLGNVSPNSSLKIEVKYAYLISSDTLEDSVRLLIPVGLASRPNANPAVTTTIPTAPTGSNAVVINVGIETVGGAKVLNLTSLNHHASITPGFSSKESFAGLTPVQQGDKFDSGKAFVEFASDKFLKEHFVLVWFVPMIDQPRCVMEPLDLSAGVQGPETSAFALTLVSNVALDPEEQEYIFLIDSSGSMAGSRAQTAIDVVKAMLANLPRTKRSTFNIYRFTTSASSILAGGQSIGYDTKNVNDAIARLRPQASGGTNINEAMKTVLAARDVAKPRCSIIVITDGLDGGVASATHTVQSHATKAAADSKLVRVFVLGLGDYVSRSMCEALARAGLGATAYISDSKHQSNDNRDAKAQTLINSINRAPIRVRSVSWGMTPVALPGQQVASGNYQICRPQPNLQQVGAAAKGDNLPPPRAIQQAPQPGTMFWAIRSYWYAIIRGRPAAGEQLKVRILYDIPGHGGLKAIEVDVNYARRGTILHSLAARALIQTLEDKAPSITNPTDKYWDECEIVRLGKTYSLSSTQTSFVATTNGVGTVTYAAGSPARGGQRYSSGAALGEASDLTFVSAHVPAASSQRAAFSSTLAVQGKAQLARSPSGQRGGDVRSRAQVQMLLADGLPPAAATAEPSSASDPGADGGLSGMLAAQDSQGAFEASTVERLAFPKTGIPAVPAFLGVLEGRQHAKDLIWAAICAIAFLQTKHADRRSEWARSAAQAEAFVKQTLHCIFGVDDDTRFKNIFDNSLNEALIQFY</sequence>
<name>A0ABQ0G2F2_9PEZI</name>
<feature type="region of interest" description="Disordered" evidence="1">
    <location>
        <begin position="741"/>
        <end position="762"/>
    </location>
</feature>
<dbReference type="Pfam" id="PF08487">
    <property type="entry name" value="VIT"/>
    <property type="match status" value="1"/>
</dbReference>
<feature type="compositionally biased region" description="Low complexity" evidence="1">
    <location>
        <begin position="741"/>
        <end position="751"/>
    </location>
</feature>
<dbReference type="Pfam" id="PF13768">
    <property type="entry name" value="VWA_3"/>
    <property type="match status" value="1"/>
</dbReference>
<evidence type="ECO:0000256" key="1">
    <source>
        <dbReference type="SAM" id="MobiDB-lite"/>
    </source>
</evidence>